<evidence type="ECO:0000256" key="1">
    <source>
        <dbReference type="SAM" id="MobiDB-lite"/>
    </source>
</evidence>
<dbReference type="AlphaFoldDB" id="A0ABD0LF95"/>
<evidence type="ECO:0000313" key="2">
    <source>
        <dbReference type="EMBL" id="KAK7497866.1"/>
    </source>
</evidence>
<protein>
    <recommendedName>
        <fullName evidence="4">Chitin-binding type-4 domain-containing protein</fullName>
    </recommendedName>
</protein>
<gene>
    <name evidence="2" type="ORF">BaRGS_00011000</name>
</gene>
<feature type="compositionally biased region" description="Polar residues" evidence="1">
    <location>
        <begin position="297"/>
        <end position="306"/>
    </location>
</feature>
<sequence length="499" mass="54671">MLLKRPWRYGAIKPHQAKTHSSRISPCTVSGFVVILLCVGGAWGGSRLIEPPARQSLWRYGFGTPVNFYDDDVNCGGFNTHHVVNNGLCGVCGDAWDSPQPRDHEAGGKISPNPLPVRAYQKGSFISVAVDSSADLLGKYEFRLCKLNTGRDTPTQDCFDQTRLTIREAEFGQSYQIGQSGGLVSLHLQLPDTLVCSHCILQWRHVTGYKINRQNCVQCGTEPPKCTFCKGCGSQEWYQGCVDIAVYDTVGTHPALAGVRTQQELKDQWEATLAAYNNCTCPSGNSVSGSTKTSSSPNDNTINNSYPYPESTSPTVSRTTVSVVTSLPATTASNGNQGSSGQIQPVTTPSSQTVTTSNNNNVGNTGSQVTIPATTSNAGGTTQHRTFKPPAVVTNPSKPTLNPGNGFNSGGYRPVFNNQWTNQWARPQHSVCYIPHRAPPYMRNARRWCAQNCPHRRVYCNYYVCRPVACSNPTQTRRTAQRNFSWLLPFLFMDGLELR</sequence>
<feature type="compositionally biased region" description="Polar residues" evidence="1">
    <location>
        <begin position="327"/>
        <end position="344"/>
    </location>
</feature>
<dbReference type="EMBL" id="JACVVK020000055">
    <property type="protein sequence ID" value="KAK7497866.1"/>
    <property type="molecule type" value="Genomic_DNA"/>
</dbReference>
<feature type="compositionally biased region" description="Low complexity" evidence="1">
    <location>
        <begin position="345"/>
        <end position="370"/>
    </location>
</feature>
<organism evidence="2 3">
    <name type="scientific">Batillaria attramentaria</name>
    <dbReference type="NCBI Taxonomy" id="370345"/>
    <lineage>
        <taxon>Eukaryota</taxon>
        <taxon>Metazoa</taxon>
        <taxon>Spiralia</taxon>
        <taxon>Lophotrochozoa</taxon>
        <taxon>Mollusca</taxon>
        <taxon>Gastropoda</taxon>
        <taxon>Caenogastropoda</taxon>
        <taxon>Sorbeoconcha</taxon>
        <taxon>Cerithioidea</taxon>
        <taxon>Batillariidae</taxon>
        <taxon>Batillaria</taxon>
    </lineage>
</organism>
<feature type="compositionally biased region" description="Low complexity" evidence="1">
    <location>
        <begin position="284"/>
        <end position="296"/>
    </location>
</feature>
<feature type="compositionally biased region" description="Polar residues" evidence="1">
    <location>
        <begin position="394"/>
        <end position="406"/>
    </location>
</feature>
<feature type="compositionally biased region" description="Polar residues" evidence="1">
    <location>
        <begin position="371"/>
        <end position="384"/>
    </location>
</feature>
<evidence type="ECO:0000313" key="3">
    <source>
        <dbReference type="Proteomes" id="UP001519460"/>
    </source>
</evidence>
<accession>A0ABD0LF95</accession>
<evidence type="ECO:0008006" key="4">
    <source>
        <dbReference type="Google" id="ProtNLM"/>
    </source>
</evidence>
<reference evidence="2 3" key="1">
    <citation type="journal article" date="2023" name="Sci. Data">
        <title>Genome assembly of the Korean intertidal mud-creeper Batillaria attramentaria.</title>
        <authorList>
            <person name="Patra A.K."/>
            <person name="Ho P.T."/>
            <person name="Jun S."/>
            <person name="Lee S.J."/>
            <person name="Kim Y."/>
            <person name="Won Y.J."/>
        </authorList>
    </citation>
    <scope>NUCLEOTIDE SEQUENCE [LARGE SCALE GENOMIC DNA]</scope>
    <source>
        <strain evidence="2">Wonlab-2016</strain>
    </source>
</reference>
<feature type="compositionally biased region" description="Low complexity" evidence="1">
    <location>
        <begin position="311"/>
        <end position="326"/>
    </location>
</feature>
<feature type="region of interest" description="Disordered" evidence="1">
    <location>
        <begin position="284"/>
        <end position="406"/>
    </location>
</feature>
<name>A0ABD0LF95_9CAEN</name>
<proteinExistence type="predicted"/>
<keyword evidence="3" id="KW-1185">Reference proteome</keyword>
<comment type="caution">
    <text evidence="2">The sequence shown here is derived from an EMBL/GenBank/DDBJ whole genome shotgun (WGS) entry which is preliminary data.</text>
</comment>
<dbReference type="Proteomes" id="UP001519460">
    <property type="component" value="Unassembled WGS sequence"/>
</dbReference>